<dbReference type="GO" id="GO:0002161">
    <property type="term" value="F:aminoacyl-tRNA deacylase activity"/>
    <property type="evidence" value="ECO:0007669"/>
    <property type="project" value="InterPro"/>
</dbReference>
<feature type="domain" description="YbaK/aminoacyl-tRNA synthetase-associated" evidence="1">
    <location>
        <begin position="27"/>
        <end position="143"/>
    </location>
</feature>
<dbReference type="EMBL" id="AZHX01000533">
    <property type="protein sequence ID" value="ETX07087.1"/>
    <property type="molecule type" value="Genomic_DNA"/>
</dbReference>
<dbReference type="SUPFAM" id="SSF55826">
    <property type="entry name" value="YbaK/ProRS associated domain"/>
    <property type="match status" value="1"/>
</dbReference>
<reference evidence="2 3" key="1">
    <citation type="journal article" date="2014" name="Nature">
        <title>An environmental bacterial taxon with a large and distinct metabolic repertoire.</title>
        <authorList>
            <person name="Wilson M.C."/>
            <person name="Mori T."/>
            <person name="Ruckert C."/>
            <person name="Uria A.R."/>
            <person name="Helf M.J."/>
            <person name="Takada K."/>
            <person name="Gernert C."/>
            <person name="Steffens U.A."/>
            <person name="Heycke N."/>
            <person name="Schmitt S."/>
            <person name="Rinke C."/>
            <person name="Helfrich E.J."/>
            <person name="Brachmann A.O."/>
            <person name="Gurgui C."/>
            <person name="Wakimoto T."/>
            <person name="Kracht M."/>
            <person name="Crusemann M."/>
            <person name="Hentschel U."/>
            <person name="Abe I."/>
            <person name="Matsunaga S."/>
            <person name="Kalinowski J."/>
            <person name="Takeyama H."/>
            <person name="Piel J."/>
        </authorList>
    </citation>
    <scope>NUCLEOTIDE SEQUENCE [LARGE SCALE GENOMIC DNA]</scope>
    <source>
        <strain evidence="3">TSY2</strain>
    </source>
</reference>
<dbReference type="InterPro" id="IPR007214">
    <property type="entry name" value="YbaK/aa-tRNA-synth-assoc-dom"/>
</dbReference>
<dbReference type="Gene3D" id="3.90.960.10">
    <property type="entry name" value="YbaK/aminoacyl-tRNA synthetase-associated domain"/>
    <property type="match status" value="1"/>
</dbReference>
<dbReference type="InterPro" id="IPR036754">
    <property type="entry name" value="YbaK/aa-tRNA-synt-asso_dom_sf"/>
</dbReference>
<gene>
    <name evidence="2" type="ORF">ETSY2_13195</name>
</gene>
<dbReference type="PANTHER" id="PTHR30411">
    <property type="entry name" value="CYTOPLASMIC PROTEIN"/>
    <property type="match status" value="1"/>
</dbReference>
<dbReference type="HOGENOM" id="CLU_094875_0_2_7"/>
<evidence type="ECO:0000313" key="2">
    <source>
        <dbReference type="EMBL" id="ETX07087.1"/>
    </source>
</evidence>
<dbReference type="Pfam" id="PF04073">
    <property type="entry name" value="tRNA_edit"/>
    <property type="match status" value="1"/>
</dbReference>
<keyword evidence="3" id="KW-1185">Reference proteome</keyword>
<comment type="caution">
    <text evidence="2">The sequence shown here is derived from an EMBL/GenBank/DDBJ whole genome shotgun (WGS) entry which is preliminary data.</text>
</comment>
<name>W4MBQ7_9BACT</name>
<dbReference type="Proteomes" id="UP000019140">
    <property type="component" value="Unassembled WGS sequence"/>
</dbReference>
<evidence type="ECO:0000313" key="3">
    <source>
        <dbReference type="Proteomes" id="UP000019140"/>
    </source>
</evidence>
<dbReference type="AlphaFoldDB" id="W4MBQ7"/>
<evidence type="ECO:0000259" key="1">
    <source>
        <dbReference type="Pfam" id="PF04073"/>
    </source>
</evidence>
<protein>
    <submittedName>
        <fullName evidence="2">Prolyl-tRNA synthetase</fullName>
    </submittedName>
</protein>
<organism evidence="2 3">
    <name type="scientific">Candidatus Entotheonella gemina</name>
    <dbReference type="NCBI Taxonomy" id="1429439"/>
    <lineage>
        <taxon>Bacteria</taxon>
        <taxon>Pseudomonadati</taxon>
        <taxon>Nitrospinota/Tectimicrobiota group</taxon>
        <taxon>Candidatus Tectimicrobiota</taxon>
        <taxon>Candidatus Entotheonellia</taxon>
        <taxon>Candidatus Entotheonellales</taxon>
        <taxon>Candidatus Entotheonellaceae</taxon>
        <taxon>Candidatus Entotheonella</taxon>
    </lineage>
</organism>
<accession>W4MBQ7</accession>
<proteinExistence type="predicted"/>
<sequence length="154" mass="16958">MNEYDRKLSQFIQDHHIDAEHIVFGQSCHSVAEAAAAAGVLPTDFAKNICMLDAQDNAIIAIVKGEDRASTSRVGKALQIERPRTAEPEEIREKTGYPCGGTPSFGYEAHFLIDPKVMEKDIVYTGGGSEYALVRVSPQELIRANQGRVVRIRS</sequence>
<dbReference type="PATRIC" id="fig|1429439.4.peg.2257"/>
<dbReference type="PANTHER" id="PTHR30411:SF1">
    <property type="entry name" value="CYTOPLASMIC PROTEIN"/>
    <property type="match status" value="1"/>
</dbReference>
<dbReference type="GO" id="GO:0004812">
    <property type="term" value="F:aminoacyl-tRNA ligase activity"/>
    <property type="evidence" value="ECO:0007669"/>
    <property type="project" value="UniProtKB-KW"/>
</dbReference>